<protein>
    <submittedName>
        <fullName evidence="1">Uncharacterized protein</fullName>
    </submittedName>
</protein>
<gene>
    <name evidence="1" type="ORF">ANN_06996</name>
</gene>
<dbReference type="Proteomes" id="UP001148838">
    <property type="component" value="Unassembled WGS sequence"/>
</dbReference>
<evidence type="ECO:0000313" key="1">
    <source>
        <dbReference type="EMBL" id="KAJ4445195.1"/>
    </source>
</evidence>
<sequence length="67" mass="7243">MAGLCEGDNEPPGSLKAVYKRKKPGDGALQMSNRLPLSDVMAQNPQITQIAYTIINTQQSSQLPTVQ</sequence>
<proteinExistence type="predicted"/>
<keyword evidence="2" id="KW-1185">Reference proteome</keyword>
<name>A0ABQ8TF58_PERAM</name>
<accession>A0ABQ8TF58</accession>
<organism evidence="1 2">
    <name type="scientific">Periplaneta americana</name>
    <name type="common">American cockroach</name>
    <name type="synonym">Blatta americana</name>
    <dbReference type="NCBI Taxonomy" id="6978"/>
    <lineage>
        <taxon>Eukaryota</taxon>
        <taxon>Metazoa</taxon>
        <taxon>Ecdysozoa</taxon>
        <taxon>Arthropoda</taxon>
        <taxon>Hexapoda</taxon>
        <taxon>Insecta</taxon>
        <taxon>Pterygota</taxon>
        <taxon>Neoptera</taxon>
        <taxon>Polyneoptera</taxon>
        <taxon>Dictyoptera</taxon>
        <taxon>Blattodea</taxon>
        <taxon>Blattoidea</taxon>
        <taxon>Blattidae</taxon>
        <taxon>Blattinae</taxon>
        <taxon>Periplaneta</taxon>
    </lineage>
</organism>
<reference evidence="1 2" key="1">
    <citation type="journal article" date="2022" name="Allergy">
        <title>Genome assembly and annotation of Periplaneta americana reveal a comprehensive cockroach allergen profile.</title>
        <authorList>
            <person name="Wang L."/>
            <person name="Xiong Q."/>
            <person name="Saelim N."/>
            <person name="Wang L."/>
            <person name="Nong W."/>
            <person name="Wan A.T."/>
            <person name="Shi M."/>
            <person name="Liu X."/>
            <person name="Cao Q."/>
            <person name="Hui J.H.L."/>
            <person name="Sookrung N."/>
            <person name="Leung T.F."/>
            <person name="Tungtrongchitr A."/>
            <person name="Tsui S.K.W."/>
        </authorList>
    </citation>
    <scope>NUCLEOTIDE SEQUENCE [LARGE SCALE GENOMIC DNA]</scope>
    <source>
        <strain evidence="1">PWHHKU_190912</strain>
    </source>
</reference>
<evidence type="ECO:0000313" key="2">
    <source>
        <dbReference type="Proteomes" id="UP001148838"/>
    </source>
</evidence>
<comment type="caution">
    <text evidence="1">The sequence shown here is derived from an EMBL/GenBank/DDBJ whole genome shotgun (WGS) entry which is preliminary data.</text>
</comment>
<dbReference type="EMBL" id="JAJSOF020000011">
    <property type="protein sequence ID" value="KAJ4445195.1"/>
    <property type="molecule type" value="Genomic_DNA"/>
</dbReference>